<name>A0A7S2USH1_9STRA</name>
<dbReference type="AlphaFoldDB" id="A0A7S2USH1"/>
<gene>
    <name evidence="1" type="ORF">ASEP1449_LOCUS18502</name>
</gene>
<accession>A0A7S2USH1</accession>
<organism evidence="1">
    <name type="scientific">Attheya septentrionalis</name>
    <dbReference type="NCBI Taxonomy" id="420275"/>
    <lineage>
        <taxon>Eukaryota</taxon>
        <taxon>Sar</taxon>
        <taxon>Stramenopiles</taxon>
        <taxon>Ochrophyta</taxon>
        <taxon>Bacillariophyta</taxon>
        <taxon>Coscinodiscophyceae</taxon>
        <taxon>Chaetocerotophycidae</taxon>
        <taxon>Chaetocerotales</taxon>
        <taxon>Attheyaceae</taxon>
        <taxon>Attheya</taxon>
    </lineage>
</organism>
<sequence length="111" mass="12371">MILDWNASCHPTENSSENVCTPVKVSTLETSWVCAIPSPTTQTGRISKLYPTVASHFPSSTILDVSCHPEINFSENVNDVGNFLSERDSGNFDEMKKFHHDINPPHPKLMN</sequence>
<proteinExistence type="predicted"/>
<protein>
    <submittedName>
        <fullName evidence="1">Uncharacterized protein</fullName>
    </submittedName>
</protein>
<dbReference type="EMBL" id="HBHQ01027319">
    <property type="protein sequence ID" value="CAD9826668.1"/>
    <property type="molecule type" value="Transcribed_RNA"/>
</dbReference>
<evidence type="ECO:0000313" key="1">
    <source>
        <dbReference type="EMBL" id="CAD9826668.1"/>
    </source>
</evidence>
<reference evidence="1" key="1">
    <citation type="submission" date="2021-01" db="EMBL/GenBank/DDBJ databases">
        <authorList>
            <person name="Corre E."/>
            <person name="Pelletier E."/>
            <person name="Niang G."/>
            <person name="Scheremetjew M."/>
            <person name="Finn R."/>
            <person name="Kale V."/>
            <person name="Holt S."/>
            <person name="Cochrane G."/>
            <person name="Meng A."/>
            <person name="Brown T."/>
            <person name="Cohen L."/>
        </authorList>
    </citation>
    <scope>NUCLEOTIDE SEQUENCE</scope>
    <source>
        <strain evidence="1">CCMP2084</strain>
    </source>
</reference>